<dbReference type="AlphaFoldDB" id="A0A9P4NCL8"/>
<dbReference type="Proteomes" id="UP000800093">
    <property type="component" value="Unassembled WGS sequence"/>
</dbReference>
<gene>
    <name evidence="3" type="ORF">CC78DRAFT_563925</name>
</gene>
<feature type="compositionally biased region" description="Basic and acidic residues" evidence="2">
    <location>
        <begin position="366"/>
        <end position="377"/>
    </location>
</feature>
<proteinExistence type="predicted"/>
<keyword evidence="1" id="KW-0175">Coiled coil</keyword>
<feature type="compositionally biased region" description="Basic residues" evidence="2">
    <location>
        <begin position="1"/>
        <end position="12"/>
    </location>
</feature>
<comment type="caution">
    <text evidence="3">The sequence shown here is derived from an EMBL/GenBank/DDBJ whole genome shotgun (WGS) entry which is preliminary data.</text>
</comment>
<keyword evidence="4" id="KW-1185">Reference proteome</keyword>
<dbReference type="OrthoDB" id="3800885at2759"/>
<accession>A0A9P4NCL8</accession>
<feature type="region of interest" description="Disordered" evidence="2">
    <location>
        <begin position="634"/>
        <end position="661"/>
    </location>
</feature>
<dbReference type="EMBL" id="ML986579">
    <property type="protein sequence ID" value="KAF2270570.1"/>
    <property type="molecule type" value="Genomic_DNA"/>
</dbReference>
<organism evidence="3 4">
    <name type="scientific">Lojkania enalia</name>
    <dbReference type="NCBI Taxonomy" id="147567"/>
    <lineage>
        <taxon>Eukaryota</taxon>
        <taxon>Fungi</taxon>
        <taxon>Dikarya</taxon>
        <taxon>Ascomycota</taxon>
        <taxon>Pezizomycotina</taxon>
        <taxon>Dothideomycetes</taxon>
        <taxon>Pleosporomycetidae</taxon>
        <taxon>Pleosporales</taxon>
        <taxon>Pleosporales incertae sedis</taxon>
        <taxon>Lojkania</taxon>
    </lineage>
</organism>
<feature type="region of interest" description="Disordered" evidence="2">
    <location>
        <begin position="1"/>
        <end position="49"/>
    </location>
</feature>
<feature type="region of interest" description="Disordered" evidence="2">
    <location>
        <begin position="429"/>
        <end position="476"/>
    </location>
</feature>
<evidence type="ECO:0000313" key="3">
    <source>
        <dbReference type="EMBL" id="KAF2270570.1"/>
    </source>
</evidence>
<protein>
    <submittedName>
        <fullName evidence="3">Uncharacterized protein</fullName>
    </submittedName>
</protein>
<feature type="compositionally biased region" description="Basic residues" evidence="2">
    <location>
        <begin position="38"/>
        <end position="49"/>
    </location>
</feature>
<feature type="region of interest" description="Disordered" evidence="2">
    <location>
        <begin position="64"/>
        <end position="83"/>
    </location>
</feature>
<feature type="coiled-coil region" evidence="1">
    <location>
        <begin position="489"/>
        <end position="545"/>
    </location>
</feature>
<feature type="region of interest" description="Disordered" evidence="2">
    <location>
        <begin position="366"/>
        <end position="386"/>
    </location>
</feature>
<name>A0A9P4NCL8_9PLEO</name>
<sequence>MSSRGHSRHPKSRFHENPPKPQPEDMPAFLKDPFGYKERKRRKEIRRGKMKVEGLEESLIPASSSNKNIRPVHGECSDEDDIGPLLPGLIREDIIEEEMKAREKAERYWWDRVMEKPVFIPTNNYAVAFPSHPYLHSEPTANDRDLGESLLAELQIGLSEQESNAYGTNKGHRRAVHPIQKSGSLEAYLLRSDSPTIIGLECSDFYKDPTPINGNSPESSAYFSTGTFSQTPTIVHPLPTLTIIPSELSQANPPNLHGPKKHRPLFSSEINQDRQSNALPLARSSSKALDSSMIIYRVEDGKKEIIPHKKKNSFVVPELAHLVNAEPMNRDPTSSALTWALALNQILHSDQLDPANLAEIEQRISEEKLDGGPEGERSTSTSDLNLVPNFSFPIPSSVFFDRGATQNTDNDSYPGLEELANGAVLEPLNGTKMPKPKHSDPYALPTGLPNDEEPRGHKLATSSHTPTPVPVETQNEQQESTINVQAHLIRKLHSIIDKLRLRNEDLEENRLPKMRALFSKQNEALSAQQEVLDELKDEIIDLKIAIDFSNKVIAGCWERDWEIWRFMKEVWERKKKVRGRPMAVSRILELLGAVRASKRPRDLEDRGLPKDYERNVFGKGPVPSSSRTVFSHPRANAENQGHSERCDAKSSGVAGQSRNQGFSKTEADAIMKVAAQNIRLLKEDVEEMVELIRGCKHRATGIQGIDKENQRKQEERVRNV</sequence>
<feature type="compositionally biased region" description="Polar residues" evidence="2">
    <location>
        <begin position="460"/>
        <end position="476"/>
    </location>
</feature>
<evidence type="ECO:0000313" key="4">
    <source>
        <dbReference type="Proteomes" id="UP000800093"/>
    </source>
</evidence>
<evidence type="ECO:0000256" key="2">
    <source>
        <dbReference type="SAM" id="MobiDB-lite"/>
    </source>
</evidence>
<evidence type="ECO:0000256" key="1">
    <source>
        <dbReference type="SAM" id="Coils"/>
    </source>
</evidence>
<reference evidence="4" key="1">
    <citation type="journal article" date="2020" name="Stud. Mycol.">
        <title>101 Dothideomycetes genomes: A test case for predicting lifestyles and emergence of pathogens.</title>
        <authorList>
            <person name="Haridas S."/>
            <person name="Albert R."/>
            <person name="Binder M."/>
            <person name="Bloem J."/>
            <person name="LaButti K."/>
            <person name="Salamov A."/>
            <person name="Andreopoulos B."/>
            <person name="Baker S."/>
            <person name="Barry K."/>
            <person name="Bills G."/>
            <person name="Bluhm B."/>
            <person name="Cannon C."/>
            <person name="Castanera R."/>
            <person name="Culley D."/>
            <person name="Daum C."/>
            <person name="Ezra D."/>
            <person name="Gonzalez J."/>
            <person name="Henrissat B."/>
            <person name="Kuo A."/>
            <person name="Liang C."/>
            <person name="Lipzen A."/>
            <person name="Lutzoni F."/>
            <person name="Magnuson J."/>
            <person name="Mondo S."/>
            <person name="Nolan M."/>
            <person name="Ohm R."/>
            <person name="Pangilinan J."/>
            <person name="Park H.-J."/>
            <person name="Ramirez L."/>
            <person name="Alfaro M."/>
            <person name="Sun H."/>
            <person name="Tritt A."/>
            <person name="Yoshinaga Y."/>
            <person name="Zwiers L.-H."/>
            <person name="Turgeon B."/>
            <person name="Goodwin S."/>
            <person name="Spatafora J."/>
            <person name="Crous P."/>
            <person name="Grigoriev I."/>
        </authorList>
    </citation>
    <scope>NUCLEOTIDE SEQUENCE [LARGE SCALE GENOMIC DNA]</scope>
    <source>
        <strain evidence="4">CBS 304.66</strain>
    </source>
</reference>